<organism evidence="1">
    <name type="scientific">Diporeia sp. associated circular virus</name>
    <dbReference type="NCBI Taxonomy" id="1299317"/>
    <lineage>
        <taxon>Viruses</taxon>
    </lineage>
</organism>
<protein>
    <submittedName>
        <fullName evidence="1">Uncharacterized protein</fullName>
    </submittedName>
</protein>
<accession>M1T808</accession>
<proteinExistence type="predicted"/>
<sequence length="290" mass="31699">MALRRRRFQRKAKKTARKAFKRAAPGIYKAVKAVARNEALKSQETKLVINTPFFGGGGPANLISNRFISSLNIGNLSYLQPAIPGLRSSATTQESNAVLGSKINLVSGHTDFLVCFKNGYTASSDVIVKIFCVHSKSAKSFRTASNLAGGNFLRVGDSTTVDWSPASTVYLPILENYPVNTLAWKVSEVFTCRLSKNSGGMNLDSSTPPPGPNLSDTRNYHHFKWHWGKDGPNVLKFDEPLQALADNYPTNFMPMYGCAMYYPDGTSVGEPGDPQVVVLTASNTIYFKDA</sequence>
<name>M1T808_9VIRU</name>
<reference evidence="1" key="1">
    <citation type="submission" date="2012-11" db="EMBL/GenBank/DDBJ databases">
        <title>Investigation of viruses associated with Diporeia sp. from the Laurentian Great Lakes and Owasco Lake, NY as a potential stressor of declining populations.</title>
        <authorList>
            <person name="Hewson I."/>
            <person name="Rudstam L.G."/>
        </authorList>
    </citation>
    <scope>NUCLEOTIDE SEQUENCE</scope>
    <source>
        <strain evidence="1">OL7433</strain>
    </source>
</reference>
<evidence type="ECO:0000313" key="1">
    <source>
        <dbReference type="EMBL" id="AGG39816.1"/>
    </source>
</evidence>
<dbReference type="EMBL" id="KC248418">
    <property type="protein sequence ID" value="AGG39816.1"/>
    <property type="molecule type" value="Genomic_DNA"/>
</dbReference>